<evidence type="ECO:0000313" key="3">
    <source>
        <dbReference type="Proteomes" id="UP000478837"/>
    </source>
</evidence>
<keyword evidence="1" id="KW-0812">Transmembrane</keyword>
<dbReference type="RefSeq" id="WP_163110310.1">
    <property type="nucleotide sequence ID" value="NZ_JAAAWP010000002.1"/>
</dbReference>
<gene>
    <name evidence="2" type="ORF">GTW09_04075</name>
</gene>
<organism evidence="2 3">
    <name type="scientific">Alteromonas hispanica</name>
    <dbReference type="NCBI Taxonomy" id="315421"/>
    <lineage>
        <taxon>Bacteria</taxon>
        <taxon>Pseudomonadati</taxon>
        <taxon>Pseudomonadota</taxon>
        <taxon>Gammaproteobacteria</taxon>
        <taxon>Alteromonadales</taxon>
        <taxon>Alteromonadaceae</taxon>
        <taxon>Alteromonas/Salinimonas group</taxon>
        <taxon>Alteromonas</taxon>
    </lineage>
</organism>
<comment type="caution">
    <text evidence="2">The sequence shown here is derived from an EMBL/GenBank/DDBJ whole genome shotgun (WGS) entry which is preliminary data.</text>
</comment>
<keyword evidence="1" id="KW-0472">Membrane</keyword>
<protein>
    <submittedName>
        <fullName evidence="2">DUF2802 domain-containing protein</fullName>
    </submittedName>
</protein>
<evidence type="ECO:0000256" key="1">
    <source>
        <dbReference type="SAM" id="Phobius"/>
    </source>
</evidence>
<dbReference type="EMBL" id="JAAAWP010000002">
    <property type="protein sequence ID" value="NDW20699.1"/>
    <property type="molecule type" value="Genomic_DNA"/>
</dbReference>
<keyword evidence="1" id="KW-1133">Transmembrane helix</keyword>
<dbReference type="InterPro" id="IPR021244">
    <property type="entry name" value="DUF2802"/>
</dbReference>
<name>A0A6L9MR80_9ALTE</name>
<evidence type="ECO:0000313" key="2">
    <source>
        <dbReference type="EMBL" id="NDW20699.1"/>
    </source>
</evidence>
<reference evidence="2 3" key="1">
    <citation type="submission" date="2020-01" db="EMBL/GenBank/DDBJ databases">
        <title>Genomes of bacteria type strains.</title>
        <authorList>
            <person name="Chen J."/>
            <person name="Zhu S."/>
            <person name="Yang J."/>
        </authorList>
    </citation>
    <scope>NUCLEOTIDE SEQUENCE [LARGE SCALE GENOMIC DNA]</scope>
    <source>
        <strain evidence="2 3">LMG 22958</strain>
    </source>
</reference>
<keyword evidence="3" id="KW-1185">Reference proteome</keyword>
<dbReference type="Pfam" id="PF10975">
    <property type="entry name" value="DUF2802"/>
    <property type="match status" value="1"/>
</dbReference>
<sequence>MDLQLAAPSLVEIIIAVVLLGLIAVTCVLYANLRRTAGLLKELQGSMTSELAVMSTKVTDANNQQTEAQARSLVISKHLQRIEEKQQELESQVRDLKFQDPSLKLYQRAADLVKKGASIEEIIESCDIPRAEAEMLVMVHKSQK</sequence>
<proteinExistence type="predicted"/>
<dbReference type="AlphaFoldDB" id="A0A6L9MR80"/>
<accession>A0A6L9MR80</accession>
<dbReference type="Proteomes" id="UP000478837">
    <property type="component" value="Unassembled WGS sequence"/>
</dbReference>
<feature type="transmembrane region" description="Helical" evidence="1">
    <location>
        <begin position="13"/>
        <end position="33"/>
    </location>
</feature>